<proteinExistence type="predicted"/>
<gene>
    <name evidence="1" type="ORF">ACFOWZ_05790</name>
</gene>
<dbReference type="EMBL" id="JBHRZI010000008">
    <property type="protein sequence ID" value="MFC3890979.1"/>
    <property type="molecule type" value="Genomic_DNA"/>
</dbReference>
<sequence length="85" mass="9181">MGDAWGDFRGEVFGDPYLVWHEGADVGALIAEHGREPERAERRPITGPLLSRIDGVGDREGAVRLRVDEIVAVLEKAADVLTAGT</sequence>
<dbReference type="Proteomes" id="UP001595690">
    <property type="component" value="Unassembled WGS sequence"/>
</dbReference>
<protein>
    <submittedName>
        <fullName evidence="1">Uncharacterized protein</fullName>
    </submittedName>
</protein>
<organism evidence="1 2">
    <name type="scientific">Lentzea rhizosphaerae</name>
    <dbReference type="NCBI Taxonomy" id="2041025"/>
    <lineage>
        <taxon>Bacteria</taxon>
        <taxon>Bacillati</taxon>
        <taxon>Actinomycetota</taxon>
        <taxon>Actinomycetes</taxon>
        <taxon>Pseudonocardiales</taxon>
        <taxon>Pseudonocardiaceae</taxon>
        <taxon>Lentzea</taxon>
    </lineage>
</organism>
<evidence type="ECO:0000313" key="2">
    <source>
        <dbReference type="Proteomes" id="UP001595690"/>
    </source>
</evidence>
<reference evidence="2" key="1">
    <citation type="journal article" date="2019" name="Int. J. Syst. Evol. Microbiol.">
        <title>The Global Catalogue of Microorganisms (GCM) 10K type strain sequencing project: providing services to taxonomists for standard genome sequencing and annotation.</title>
        <authorList>
            <consortium name="The Broad Institute Genomics Platform"/>
            <consortium name="The Broad Institute Genome Sequencing Center for Infectious Disease"/>
            <person name="Wu L."/>
            <person name="Ma J."/>
        </authorList>
    </citation>
    <scope>NUCLEOTIDE SEQUENCE [LARGE SCALE GENOMIC DNA]</scope>
    <source>
        <strain evidence="2">CGMCC 4.7405</strain>
    </source>
</reference>
<accession>A0ABV8BN05</accession>
<name>A0ABV8BN05_9PSEU</name>
<comment type="caution">
    <text evidence="1">The sequence shown here is derived from an EMBL/GenBank/DDBJ whole genome shotgun (WGS) entry which is preliminary data.</text>
</comment>
<evidence type="ECO:0000313" key="1">
    <source>
        <dbReference type="EMBL" id="MFC3890979.1"/>
    </source>
</evidence>
<keyword evidence="2" id="KW-1185">Reference proteome</keyword>
<dbReference type="RefSeq" id="WP_382369880.1">
    <property type="nucleotide sequence ID" value="NZ_JBHRZI010000008.1"/>
</dbReference>